<evidence type="ECO:0000259" key="3">
    <source>
        <dbReference type="Pfam" id="PF04803"/>
    </source>
</evidence>
<feature type="region of interest" description="Disordered" evidence="2">
    <location>
        <begin position="1"/>
        <end position="66"/>
    </location>
</feature>
<feature type="compositionally biased region" description="Acidic residues" evidence="2">
    <location>
        <begin position="47"/>
        <end position="65"/>
    </location>
</feature>
<evidence type="ECO:0000256" key="2">
    <source>
        <dbReference type="SAM" id="MobiDB-lite"/>
    </source>
</evidence>
<accession>J9STS5</accession>
<dbReference type="Pfam" id="PF04803">
    <property type="entry name" value="Cor1"/>
    <property type="match status" value="1"/>
</dbReference>
<reference evidence="4" key="1">
    <citation type="journal article" date="2012" name="Proc. Natl. Acad. Sci. U.S.A.">
        <title>Hydra meiosis reveals unexpected conservation of structural synaptonemal complex proteins across metazoans.</title>
        <authorList>
            <person name="Fraune J."/>
            <person name="Alsheimer M."/>
            <person name="Volff J.N."/>
            <person name="Busch K."/>
            <person name="Fraune S."/>
            <person name="Bosch T.C."/>
            <person name="Benavente R."/>
        </authorList>
    </citation>
    <scope>NUCLEOTIDE SEQUENCE</scope>
    <source>
        <tissue evidence="4">Whole animal</tissue>
    </source>
</reference>
<dbReference type="InterPro" id="IPR006888">
    <property type="entry name" value="XLR/SYCP3/FAM9_dom"/>
</dbReference>
<dbReference type="GO" id="GO:0007286">
    <property type="term" value="P:spermatid development"/>
    <property type="evidence" value="ECO:0007669"/>
    <property type="project" value="TreeGrafter"/>
</dbReference>
<dbReference type="OrthoDB" id="9621324at2759"/>
<dbReference type="PANTHER" id="PTHR19368">
    <property type="entry name" value="XLR/SCP3/FAM9"/>
    <property type="match status" value="1"/>
</dbReference>
<dbReference type="GO" id="GO:0051321">
    <property type="term" value="P:meiotic cell cycle"/>
    <property type="evidence" value="ECO:0007669"/>
    <property type="project" value="TreeGrafter"/>
</dbReference>
<proteinExistence type="evidence at transcript level"/>
<comment type="similarity">
    <text evidence="1">Belongs to the XLR/SYCP3 family.</text>
</comment>
<protein>
    <submittedName>
        <fullName evidence="4">Synaptonemal complex protein 3</fullName>
    </submittedName>
</protein>
<dbReference type="AlphaFoldDB" id="J9STS5"/>
<organism evidence="4">
    <name type="scientific">Hydra vulgaris</name>
    <name type="common">Hydra</name>
    <name type="synonym">Hydra attenuata</name>
    <dbReference type="NCBI Taxonomy" id="6087"/>
    <lineage>
        <taxon>Eukaryota</taxon>
        <taxon>Metazoa</taxon>
        <taxon>Cnidaria</taxon>
        <taxon>Hydrozoa</taxon>
        <taxon>Hydroidolina</taxon>
        <taxon>Anthoathecata</taxon>
        <taxon>Aplanulata</taxon>
        <taxon>Hydridae</taxon>
        <taxon>Hydra</taxon>
    </lineage>
</organism>
<evidence type="ECO:0000256" key="1">
    <source>
        <dbReference type="ARBA" id="ARBA00010283"/>
    </source>
</evidence>
<dbReference type="InterPro" id="IPR051443">
    <property type="entry name" value="XLR/SYCP3"/>
</dbReference>
<sequence>MNDKKKSKQTKGTFELGEEKSNITSDEAPALLSKSSLKRKASKDDCFNESDDEEKVEDNDTEGVGESEVNSLLHSFGADISKSLTAKRKQLAMFTEASLKTSNRKYEEIFIAQQSERNTINEEFNKQICSVLGQWETDILKTKEGDEKLEAIFRQLQKSLQQQRVVQNQRLKSLKTLHEHYTKSVSELAKVHRDQQTNIHVELRKELSSLRKKMIDGARNENFSNIRKSLQSLLHSV</sequence>
<evidence type="ECO:0000313" key="4">
    <source>
        <dbReference type="EMBL" id="AFR54107.1"/>
    </source>
</evidence>
<gene>
    <name evidence="4" type="primary">Sycp3</name>
</gene>
<dbReference type="PANTHER" id="PTHR19368:SF15">
    <property type="entry name" value="XLR_SYCP3_FAM9 DOMAIN-CONTAINING PROTEIN"/>
    <property type="match status" value="1"/>
</dbReference>
<name>J9STS5_HYDVU</name>
<feature type="domain" description="XLR/SYCP3/FAM9" evidence="3">
    <location>
        <begin position="82"/>
        <end position="213"/>
    </location>
</feature>
<dbReference type="EMBL" id="JQ906932">
    <property type="protein sequence ID" value="AFR54107.1"/>
    <property type="molecule type" value="mRNA"/>
</dbReference>
<dbReference type="GO" id="GO:0000795">
    <property type="term" value="C:synaptonemal complex"/>
    <property type="evidence" value="ECO:0007669"/>
    <property type="project" value="TreeGrafter"/>
</dbReference>